<dbReference type="Pfam" id="PF00578">
    <property type="entry name" value="AhpC-TSA"/>
    <property type="match status" value="1"/>
</dbReference>
<dbReference type="GO" id="GO:0005737">
    <property type="term" value="C:cytoplasm"/>
    <property type="evidence" value="ECO:0007669"/>
    <property type="project" value="TreeGrafter"/>
</dbReference>
<evidence type="ECO:0000256" key="3">
    <source>
        <dbReference type="ARBA" id="ARBA00022559"/>
    </source>
</evidence>
<dbReference type="InterPro" id="IPR013766">
    <property type="entry name" value="Thioredoxin_domain"/>
</dbReference>
<keyword evidence="4" id="KW-0049">Antioxidant</keyword>
<protein>
    <recommendedName>
        <fullName evidence="2">thioredoxin-dependent peroxiredoxin</fullName>
        <ecNumber evidence="2">1.11.1.24</ecNumber>
    </recommendedName>
    <alternativeName>
        <fullName evidence="8">Thioredoxin peroxidase</fullName>
    </alternativeName>
    <alternativeName>
        <fullName evidence="10">Thioredoxin-dependent peroxiredoxin Bcp</fullName>
    </alternativeName>
</protein>
<keyword evidence="7" id="KW-0676">Redox-active center</keyword>
<evidence type="ECO:0000256" key="8">
    <source>
        <dbReference type="ARBA" id="ARBA00032824"/>
    </source>
</evidence>
<dbReference type="InterPro" id="IPR036249">
    <property type="entry name" value="Thioredoxin-like_sf"/>
</dbReference>
<dbReference type="SUPFAM" id="SSF52833">
    <property type="entry name" value="Thioredoxin-like"/>
    <property type="match status" value="1"/>
</dbReference>
<dbReference type="EC" id="1.11.1.24" evidence="2"/>
<dbReference type="GO" id="GO:0045454">
    <property type="term" value="P:cell redox homeostasis"/>
    <property type="evidence" value="ECO:0007669"/>
    <property type="project" value="TreeGrafter"/>
</dbReference>
<dbReference type="GO" id="GO:0034599">
    <property type="term" value="P:cellular response to oxidative stress"/>
    <property type="evidence" value="ECO:0007669"/>
    <property type="project" value="TreeGrafter"/>
</dbReference>
<organism evidence="13 14">
    <name type="scientific">Caballeronia sordidicola</name>
    <name type="common">Burkholderia sordidicola</name>
    <dbReference type="NCBI Taxonomy" id="196367"/>
    <lineage>
        <taxon>Bacteria</taxon>
        <taxon>Pseudomonadati</taxon>
        <taxon>Pseudomonadota</taxon>
        <taxon>Betaproteobacteria</taxon>
        <taxon>Burkholderiales</taxon>
        <taxon>Burkholderiaceae</taxon>
        <taxon>Caballeronia</taxon>
    </lineage>
</organism>
<dbReference type="PANTHER" id="PTHR42801:SF7">
    <property type="entry name" value="SLL1159 PROTEIN"/>
    <property type="match status" value="1"/>
</dbReference>
<comment type="catalytic activity">
    <reaction evidence="11">
        <text>a hydroperoxide + [thioredoxin]-dithiol = an alcohol + [thioredoxin]-disulfide + H2O</text>
        <dbReference type="Rhea" id="RHEA:62620"/>
        <dbReference type="Rhea" id="RHEA-COMP:10698"/>
        <dbReference type="Rhea" id="RHEA-COMP:10700"/>
        <dbReference type="ChEBI" id="CHEBI:15377"/>
        <dbReference type="ChEBI" id="CHEBI:29950"/>
        <dbReference type="ChEBI" id="CHEBI:30879"/>
        <dbReference type="ChEBI" id="CHEBI:35924"/>
        <dbReference type="ChEBI" id="CHEBI:50058"/>
        <dbReference type="EC" id="1.11.1.24"/>
    </reaction>
</comment>
<evidence type="ECO:0000256" key="5">
    <source>
        <dbReference type="ARBA" id="ARBA00023002"/>
    </source>
</evidence>
<keyword evidence="3" id="KW-0575">Peroxidase</keyword>
<dbReference type="EMBL" id="NBTY01000112">
    <property type="protein sequence ID" value="OTP72549.1"/>
    <property type="molecule type" value="Genomic_DNA"/>
</dbReference>
<comment type="similarity">
    <text evidence="9">Belongs to the peroxiredoxin family. BCP/PrxQ subfamily.</text>
</comment>
<evidence type="ECO:0000256" key="11">
    <source>
        <dbReference type="ARBA" id="ARBA00049091"/>
    </source>
</evidence>
<accession>A0A242MMK6</accession>
<evidence type="ECO:0000256" key="10">
    <source>
        <dbReference type="ARBA" id="ARBA00042639"/>
    </source>
</evidence>
<feature type="domain" description="Thioredoxin" evidence="12">
    <location>
        <begin position="42"/>
        <end position="216"/>
    </location>
</feature>
<reference evidence="13 14" key="1">
    <citation type="submission" date="2017-03" db="EMBL/GenBank/DDBJ databases">
        <title>Genome analysis of strain PAMC 26510.</title>
        <authorList>
            <person name="Oh H.-M."/>
            <person name="Yang J.-A."/>
        </authorList>
    </citation>
    <scope>NUCLEOTIDE SEQUENCE [LARGE SCALE GENOMIC DNA]</scope>
    <source>
        <strain evidence="13 14">PAMC 26510</strain>
    </source>
</reference>
<dbReference type="RefSeq" id="WP_086382267.1">
    <property type="nucleotide sequence ID" value="NZ_NBTY01000112.1"/>
</dbReference>
<comment type="function">
    <text evidence="1">Thiol-specific peroxidase that catalyzes the reduction of hydrogen peroxide and organic hydroperoxides to water and alcohols, respectively. Plays a role in cell protection against oxidative stress by detoxifying peroxides and as sensor of hydrogen peroxide-mediated signaling events.</text>
</comment>
<evidence type="ECO:0000256" key="1">
    <source>
        <dbReference type="ARBA" id="ARBA00003330"/>
    </source>
</evidence>
<name>A0A242MMK6_CABSO</name>
<sequence>MSVKQSSADYKAMIQEKLGEKFNIIAGDMERVRASGAIDGALKNGQSAPDFTLPDAFGNQVSLKALLVKGPVVVNFYRGEWCPFCNLELRGLQEALPKIEALGATLIAISPEKPDHGIVATEKSKLTFPVLSDLGNAVARQFGIVFRVGDELQAFSKNVFKNDIALRNGEDSYELPVPATYVIDAAGVVRFAHVDVDYMTARAEPEEVVAALASMK</sequence>
<evidence type="ECO:0000313" key="14">
    <source>
        <dbReference type="Proteomes" id="UP000194546"/>
    </source>
</evidence>
<dbReference type="PROSITE" id="PS51352">
    <property type="entry name" value="THIOREDOXIN_2"/>
    <property type="match status" value="1"/>
</dbReference>
<dbReference type="PANTHER" id="PTHR42801">
    <property type="entry name" value="THIOREDOXIN-DEPENDENT PEROXIDE REDUCTASE"/>
    <property type="match status" value="1"/>
</dbReference>
<keyword evidence="6" id="KW-1015">Disulfide bond</keyword>
<keyword evidence="5" id="KW-0560">Oxidoreductase</keyword>
<evidence type="ECO:0000259" key="12">
    <source>
        <dbReference type="PROSITE" id="PS51352"/>
    </source>
</evidence>
<evidence type="ECO:0000256" key="7">
    <source>
        <dbReference type="ARBA" id="ARBA00023284"/>
    </source>
</evidence>
<dbReference type="CDD" id="cd02970">
    <property type="entry name" value="PRX_like2"/>
    <property type="match status" value="1"/>
</dbReference>
<dbReference type="GO" id="GO:0008379">
    <property type="term" value="F:thioredoxin peroxidase activity"/>
    <property type="evidence" value="ECO:0007669"/>
    <property type="project" value="TreeGrafter"/>
</dbReference>
<dbReference type="Gene3D" id="3.40.30.10">
    <property type="entry name" value="Glutaredoxin"/>
    <property type="match status" value="1"/>
</dbReference>
<evidence type="ECO:0000313" key="13">
    <source>
        <dbReference type="EMBL" id="OTP72549.1"/>
    </source>
</evidence>
<dbReference type="InterPro" id="IPR050924">
    <property type="entry name" value="Peroxiredoxin_BCP/PrxQ"/>
</dbReference>
<evidence type="ECO:0000256" key="2">
    <source>
        <dbReference type="ARBA" id="ARBA00013017"/>
    </source>
</evidence>
<evidence type="ECO:0000256" key="9">
    <source>
        <dbReference type="ARBA" id="ARBA00038489"/>
    </source>
</evidence>
<evidence type="ECO:0000256" key="4">
    <source>
        <dbReference type="ARBA" id="ARBA00022862"/>
    </source>
</evidence>
<dbReference type="InterPro" id="IPR000866">
    <property type="entry name" value="AhpC/TSA"/>
</dbReference>
<dbReference type="AlphaFoldDB" id="A0A242MMK6"/>
<comment type="caution">
    <text evidence="13">The sequence shown here is derived from an EMBL/GenBank/DDBJ whole genome shotgun (WGS) entry which is preliminary data.</text>
</comment>
<gene>
    <name evidence="13" type="ORF">PAMC26510_21105</name>
</gene>
<dbReference type="Proteomes" id="UP000194546">
    <property type="component" value="Unassembled WGS sequence"/>
</dbReference>
<proteinExistence type="inferred from homology"/>
<evidence type="ECO:0000256" key="6">
    <source>
        <dbReference type="ARBA" id="ARBA00023157"/>
    </source>
</evidence>